<evidence type="ECO:0000256" key="1">
    <source>
        <dbReference type="SAM" id="Phobius"/>
    </source>
</evidence>
<dbReference type="AlphaFoldDB" id="A0A2D1R3D5"/>
<proteinExistence type="predicted"/>
<keyword evidence="1" id="KW-1133">Transmembrane helix</keyword>
<reference evidence="2 3" key="1">
    <citation type="submission" date="2017-04" db="EMBL/GenBank/DDBJ databases">
        <title>Characterization, genome and methylation analysis of a phthalic acid esters degrading strain Sphingobium yanoikuyae SHJ.</title>
        <authorList>
            <person name="Feng L."/>
        </authorList>
    </citation>
    <scope>NUCLEOTIDE SEQUENCE [LARGE SCALE GENOMIC DNA]</scope>
    <source>
        <strain evidence="2 3">SHJ</strain>
    </source>
</reference>
<evidence type="ECO:0000313" key="3">
    <source>
        <dbReference type="Proteomes" id="UP000037029"/>
    </source>
</evidence>
<name>A0A2D1R3D5_SPHYA</name>
<accession>A0A2D1R3D5</accession>
<keyword evidence="1" id="KW-0472">Membrane</keyword>
<organism evidence="2 3">
    <name type="scientific">Sphingobium yanoikuyae</name>
    <name type="common">Sphingomonas yanoikuyae</name>
    <dbReference type="NCBI Taxonomy" id="13690"/>
    <lineage>
        <taxon>Bacteria</taxon>
        <taxon>Pseudomonadati</taxon>
        <taxon>Pseudomonadota</taxon>
        <taxon>Alphaproteobacteria</taxon>
        <taxon>Sphingomonadales</taxon>
        <taxon>Sphingomonadaceae</taxon>
        <taxon>Sphingobium</taxon>
    </lineage>
</organism>
<keyword evidence="1" id="KW-0812">Transmembrane</keyword>
<evidence type="ECO:0000313" key="2">
    <source>
        <dbReference type="EMBL" id="ATP19344.1"/>
    </source>
</evidence>
<protein>
    <submittedName>
        <fullName evidence="2">Uncharacterized protein</fullName>
    </submittedName>
</protein>
<feature type="transmembrane region" description="Helical" evidence="1">
    <location>
        <begin position="6"/>
        <end position="24"/>
    </location>
</feature>
<sequence length="66" mass="7335">MRIILWLGAIGPALILGALLLYALPAMRSRDTAPGDLTIRVEGEQCWWRGSYPCLSLTPVLRFCSM</sequence>
<dbReference type="EMBL" id="CP020925">
    <property type="protein sequence ID" value="ATP19344.1"/>
    <property type="molecule type" value="Genomic_DNA"/>
</dbReference>
<dbReference type="Proteomes" id="UP000037029">
    <property type="component" value="Chromosome"/>
</dbReference>
<gene>
    <name evidence="2" type="ORF">BV87_13705</name>
</gene>